<dbReference type="PRINTS" id="PR00038">
    <property type="entry name" value="HTHLUXR"/>
</dbReference>
<evidence type="ECO:0000313" key="5">
    <source>
        <dbReference type="EMBL" id="SDL57839.1"/>
    </source>
</evidence>
<dbReference type="InterPro" id="IPR036388">
    <property type="entry name" value="WH-like_DNA-bd_sf"/>
</dbReference>
<name>A0A1G9L779_9GAMM</name>
<dbReference type="Proteomes" id="UP000199107">
    <property type="component" value="Unassembled WGS sequence"/>
</dbReference>
<feature type="domain" description="HTH luxR-type" evidence="4">
    <location>
        <begin position="145"/>
        <end position="210"/>
    </location>
</feature>
<dbReference type="Pfam" id="PF00196">
    <property type="entry name" value="GerE"/>
    <property type="match status" value="1"/>
</dbReference>
<dbReference type="PROSITE" id="PS00622">
    <property type="entry name" value="HTH_LUXR_1"/>
    <property type="match status" value="1"/>
</dbReference>
<dbReference type="OrthoDB" id="561214at2"/>
<keyword evidence="6" id="KW-1185">Reference proteome</keyword>
<evidence type="ECO:0000259" key="4">
    <source>
        <dbReference type="PROSITE" id="PS50043"/>
    </source>
</evidence>
<keyword evidence="2" id="KW-0238">DNA-binding</keyword>
<dbReference type="PROSITE" id="PS50043">
    <property type="entry name" value="HTH_LUXR_2"/>
    <property type="match status" value="1"/>
</dbReference>
<dbReference type="InterPro" id="IPR016032">
    <property type="entry name" value="Sig_transdc_resp-reg_C-effctor"/>
</dbReference>
<dbReference type="STRING" id="48727.SAMN05192555_105184"/>
<dbReference type="FunFam" id="1.10.10.10:FF:000153">
    <property type="entry name" value="LuxR family transcriptional regulator"/>
    <property type="match status" value="1"/>
</dbReference>
<proteinExistence type="predicted"/>
<evidence type="ECO:0000256" key="3">
    <source>
        <dbReference type="ARBA" id="ARBA00023163"/>
    </source>
</evidence>
<organism evidence="5 6">
    <name type="scientific">Franzmannia pantelleriensis</name>
    <dbReference type="NCBI Taxonomy" id="48727"/>
    <lineage>
        <taxon>Bacteria</taxon>
        <taxon>Pseudomonadati</taxon>
        <taxon>Pseudomonadota</taxon>
        <taxon>Gammaproteobacteria</taxon>
        <taxon>Oceanospirillales</taxon>
        <taxon>Halomonadaceae</taxon>
        <taxon>Franzmannia</taxon>
    </lineage>
</organism>
<dbReference type="Pfam" id="PF21155">
    <property type="entry name" value="VpsT-like_REC"/>
    <property type="match status" value="1"/>
</dbReference>
<keyword evidence="1" id="KW-0805">Transcription regulation</keyword>
<dbReference type="GO" id="GO:0006355">
    <property type="term" value="P:regulation of DNA-templated transcription"/>
    <property type="evidence" value="ECO:0007669"/>
    <property type="project" value="InterPro"/>
</dbReference>
<dbReference type="GO" id="GO:0003677">
    <property type="term" value="F:DNA binding"/>
    <property type="evidence" value="ECO:0007669"/>
    <property type="project" value="UniProtKB-KW"/>
</dbReference>
<evidence type="ECO:0000313" key="6">
    <source>
        <dbReference type="Proteomes" id="UP000199107"/>
    </source>
</evidence>
<dbReference type="Gene3D" id="3.40.50.2300">
    <property type="match status" value="1"/>
</dbReference>
<keyword evidence="3" id="KW-0804">Transcription</keyword>
<dbReference type="SMART" id="SM00421">
    <property type="entry name" value="HTH_LUXR"/>
    <property type="match status" value="1"/>
</dbReference>
<gene>
    <name evidence="5" type="ORF">SAMN05192555_105184</name>
</gene>
<reference evidence="6" key="1">
    <citation type="submission" date="2016-10" db="EMBL/GenBank/DDBJ databases">
        <authorList>
            <person name="Varghese N."/>
            <person name="Submissions S."/>
        </authorList>
    </citation>
    <scope>NUCLEOTIDE SEQUENCE [LARGE SCALE GENOMIC DNA]</scope>
    <source>
        <strain evidence="6">AAP</strain>
    </source>
</reference>
<dbReference type="Gene3D" id="1.10.10.10">
    <property type="entry name" value="Winged helix-like DNA-binding domain superfamily/Winged helix DNA-binding domain"/>
    <property type="match status" value="1"/>
</dbReference>
<evidence type="ECO:0000256" key="1">
    <source>
        <dbReference type="ARBA" id="ARBA00023015"/>
    </source>
</evidence>
<dbReference type="PANTHER" id="PTHR44688:SF25">
    <property type="entry name" value="HTH LUXR-TYPE DOMAIN-CONTAINING PROTEIN"/>
    <property type="match status" value="1"/>
</dbReference>
<protein>
    <submittedName>
        <fullName evidence="5">LuxR family transcriptional regulator, csgAB operon transcriptional regulatory protein</fullName>
    </submittedName>
</protein>
<dbReference type="AlphaFoldDB" id="A0A1G9L779"/>
<dbReference type="EMBL" id="FNGH01000005">
    <property type="protein sequence ID" value="SDL57839.1"/>
    <property type="molecule type" value="Genomic_DNA"/>
</dbReference>
<dbReference type="PANTHER" id="PTHR44688">
    <property type="entry name" value="DNA-BINDING TRANSCRIPTIONAL ACTIVATOR DEVR_DOSR"/>
    <property type="match status" value="1"/>
</dbReference>
<dbReference type="InterPro" id="IPR000792">
    <property type="entry name" value="Tscrpt_reg_LuxR_C"/>
</dbReference>
<accession>A0A1G9L779</accession>
<sequence length="231" mass="26666">MDSEHTKVLLITDANPQSQLFVDYIKNEVDCSVGILPPEAYRQELSTQRIVLLIDADHVSEGDMHEWHLACMESPPRIMSVFNLKDEEHAMDIMRMLHIHGVFYRNDSISLICKGIGALIEGDFWMSRSLMTRLIDFYRHQQLSIFRPACGLTQREMEIISLLASGDSNLEIAEKLFVSEHTVKSHIYNIFRKIKVHNRIQAMNWAKKNLMTTPRLPLSGNKGGDIRRNHH</sequence>
<dbReference type="SUPFAM" id="SSF46894">
    <property type="entry name" value="C-terminal effector domain of the bipartite response regulators"/>
    <property type="match status" value="1"/>
</dbReference>
<dbReference type="CDD" id="cd06170">
    <property type="entry name" value="LuxR_C_like"/>
    <property type="match status" value="1"/>
</dbReference>
<dbReference type="InterPro" id="IPR049151">
    <property type="entry name" value="CsgD-like_REC"/>
</dbReference>
<dbReference type="RefSeq" id="WP_089658016.1">
    <property type="nucleotide sequence ID" value="NZ_FNGH01000005.1"/>
</dbReference>
<evidence type="ECO:0000256" key="2">
    <source>
        <dbReference type="ARBA" id="ARBA00023125"/>
    </source>
</evidence>